<evidence type="ECO:0000256" key="1">
    <source>
        <dbReference type="SAM" id="Phobius"/>
    </source>
</evidence>
<keyword evidence="1" id="KW-1133">Transmembrane helix</keyword>
<dbReference type="AlphaFoldDB" id="A0A1I0DM81"/>
<keyword evidence="1" id="KW-0812">Transmembrane</keyword>
<dbReference type="EMBL" id="FOHN01000015">
    <property type="protein sequence ID" value="SET33419.1"/>
    <property type="molecule type" value="Genomic_DNA"/>
</dbReference>
<protein>
    <submittedName>
        <fullName evidence="2">Uncharacterized protein</fullName>
    </submittedName>
</protein>
<keyword evidence="3" id="KW-1185">Reference proteome</keyword>
<dbReference type="STRING" id="29364.SAMN04487772_11556"/>
<keyword evidence="1" id="KW-0472">Membrane</keyword>
<sequence length="76" mass="9064">MYCYFGCLELIYYERKEKIMNCIVMKRFLLLVAILSITSCTFLLGYIDAYSINSEKVIQELINSIDQKRWNCFTEL</sequence>
<name>A0A1I0DM81_9FIRM</name>
<gene>
    <name evidence="2" type="ORF">SAMN04487772_11556</name>
</gene>
<feature type="transmembrane region" description="Helical" evidence="1">
    <location>
        <begin position="28"/>
        <end position="47"/>
    </location>
</feature>
<reference evidence="2 3" key="1">
    <citation type="submission" date="2016-10" db="EMBL/GenBank/DDBJ databases">
        <authorList>
            <person name="de Groot N.N."/>
        </authorList>
    </citation>
    <scope>NUCLEOTIDE SEQUENCE [LARGE SCALE GENOMIC DNA]</scope>
    <source>
        <strain evidence="2 3">DSM 1801</strain>
    </source>
</reference>
<dbReference type="Proteomes" id="UP000199800">
    <property type="component" value="Unassembled WGS sequence"/>
</dbReference>
<evidence type="ECO:0000313" key="3">
    <source>
        <dbReference type="Proteomes" id="UP000199800"/>
    </source>
</evidence>
<organism evidence="2 3">
    <name type="scientific">[Clostridium] polysaccharolyticum</name>
    <dbReference type="NCBI Taxonomy" id="29364"/>
    <lineage>
        <taxon>Bacteria</taxon>
        <taxon>Bacillati</taxon>
        <taxon>Bacillota</taxon>
        <taxon>Clostridia</taxon>
        <taxon>Lachnospirales</taxon>
        <taxon>Lachnospiraceae</taxon>
    </lineage>
</organism>
<evidence type="ECO:0000313" key="2">
    <source>
        <dbReference type="EMBL" id="SET33419.1"/>
    </source>
</evidence>
<proteinExistence type="predicted"/>
<accession>A0A1I0DM81</accession>